<feature type="region of interest" description="Disordered" evidence="1">
    <location>
        <begin position="1"/>
        <end position="175"/>
    </location>
</feature>
<feature type="compositionally biased region" description="Low complexity" evidence="1">
    <location>
        <begin position="65"/>
        <end position="74"/>
    </location>
</feature>
<dbReference type="Proteomes" id="UP000485058">
    <property type="component" value="Unassembled WGS sequence"/>
</dbReference>
<sequence length="175" mass="17989">PVFGGNIRLKDHHGPPTSARSNHCSNEGTHQPAGVPGPDEGSPDRGVDDCAASEQQQPAQPPAHAPLLQQQGPATEKEIAEALMSVAHGAPKPRKAACPAAPNSAPRGPATHQTKKRGAPPKPPTKKPKVAAKAPARKRGRTPDTPPASDTSHASHSHATSDSHSTVPRAAGINE</sequence>
<reference evidence="2 3" key="1">
    <citation type="submission" date="2020-02" db="EMBL/GenBank/DDBJ databases">
        <title>Draft genome sequence of Haematococcus lacustris strain NIES-144.</title>
        <authorList>
            <person name="Morimoto D."/>
            <person name="Nakagawa S."/>
            <person name="Yoshida T."/>
            <person name="Sawayama S."/>
        </authorList>
    </citation>
    <scope>NUCLEOTIDE SEQUENCE [LARGE SCALE GENOMIC DNA]</scope>
    <source>
        <strain evidence="2 3">NIES-144</strain>
    </source>
</reference>
<feature type="non-terminal residue" evidence="2">
    <location>
        <position position="175"/>
    </location>
</feature>
<gene>
    <name evidence="2" type="ORF">HaLaN_31344</name>
</gene>
<proteinExistence type="predicted"/>
<dbReference type="EMBL" id="BLLF01006338">
    <property type="protein sequence ID" value="GFH32168.1"/>
    <property type="molecule type" value="Genomic_DNA"/>
</dbReference>
<comment type="caution">
    <text evidence="2">The sequence shown here is derived from an EMBL/GenBank/DDBJ whole genome shotgun (WGS) entry which is preliminary data.</text>
</comment>
<keyword evidence="3" id="KW-1185">Reference proteome</keyword>
<evidence type="ECO:0000256" key="1">
    <source>
        <dbReference type="SAM" id="MobiDB-lite"/>
    </source>
</evidence>
<feature type="non-terminal residue" evidence="2">
    <location>
        <position position="1"/>
    </location>
</feature>
<feature type="compositionally biased region" description="Low complexity" evidence="1">
    <location>
        <begin position="148"/>
        <end position="166"/>
    </location>
</feature>
<protein>
    <submittedName>
        <fullName evidence="2">Uncharacterized protein</fullName>
    </submittedName>
</protein>
<accession>A0A6A0AHP3</accession>
<dbReference type="AlphaFoldDB" id="A0A6A0AHP3"/>
<feature type="compositionally biased region" description="Basic residues" evidence="1">
    <location>
        <begin position="113"/>
        <end position="140"/>
    </location>
</feature>
<evidence type="ECO:0000313" key="2">
    <source>
        <dbReference type="EMBL" id="GFH32168.1"/>
    </source>
</evidence>
<evidence type="ECO:0000313" key="3">
    <source>
        <dbReference type="Proteomes" id="UP000485058"/>
    </source>
</evidence>
<organism evidence="2 3">
    <name type="scientific">Haematococcus lacustris</name>
    <name type="common">Green alga</name>
    <name type="synonym">Haematococcus pluvialis</name>
    <dbReference type="NCBI Taxonomy" id="44745"/>
    <lineage>
        <taxon>Eukaryota</taxon>
        <taxon>Viridiplantae</taxon>
        <taxon>Chlorophyta</taxon>
        <taxon>core chlorophytes</taxon>
        <taxon>Chlorophyceae</taxon>
        <taxon>CS clade</taxon>
        <taxon>Chlamydomonadales</taxon>
        <taxon>Haematococcaceae</taxon>
        <taxon>Haematococcus</taxon>
    </lineage>
</organism>
<feature type="compositionally biased region" description="Polar residues" evidence="1">
    <location>
        <begin position="18"/>
        <end position="29"/>
    </location>
</feature>
<name>A0A6A0AHP3_HAELA</name>